<evidence type="ECO:0000313" key="1">
    <source>
        <dbReference type="EMBL" id="MDD9327683.1"/>
    </source>
</evidence>
<organism evidence="1">
    <name type="scientific">Neisseria leonii</name>
    <dbReference type="NCBI Taxonomy" id="2995413"/>
    <lineage>
        <taxon>Bacteria</taxon>
        <taxon>Pseudomonadati</taxon>
        <taxon>Pseudomonadota</taxon>
        <taxon>Betaproteobacteria</taxon>
        <taxon>Neisseriales</taxon>
        <taxon>Neisseriaceae</taxon>
        <taxon>Neisseria</taxon>
    </lineage>
</organism>
<sequence>MNQITVKPRDGIKVRLEDGTGYVAEHGQTVFQTAYYLRRIADGDLLPINDSKTKGAK</sequence>
<dbReference type="InterPro" id="IPR024400">
    <property type="entry name" value="DUF2635"/>
</dbReference>
<proteinExistence type="predicted"/>
<reference evidence="1" key="1">
    <citation type="submission" date="2022-10" db="EMBL/GenBank/DDBJ databases">
        <authorList>
            <person name="Boutroux M."/>
        </authorList>
    </citation>
    <scope>NUCLEOTIDE SEQUENCE</scope>
    <source>
        <strain evidence="1">51.81</strain>
    </source>
</reference>
<dbReference type="AlphaFoldDB" id="A0A9X4E8V6"/>
<dbReference type="RefSeq" id="WP_274570677.1">
    <property type="nucleotide sequence ID" value="NZ_CP145606.1"/>
</dbReference>
<dbReference type="EMBL" id="JAPQFL010000002">
    <property type="protein sequence ID" value="MDD9327683.1"/>
    <property type="molecule type" value="Genomic_DNA"/>
</dbReference>
<evidence type="ECO:0000313" key="3">
    <source>
        <dbReference type="Proteomes" id="UP001149607"/>
    </source>
</evidence>
<name>A0A9X4E8V6_9NEIS</name>
<keyword evidence="3" id="KW-1185">Reference proteome</keyword>
<dbReference type="EMBL" id="CP146598">
    <property type="protein sequence ID" value="WWY02835.1"/>
    <property type="molecule type" value="Genomic_DNA"/>
</dbReference>
<reference evidence="2" key="2">
    <citation type="submission" date="2024-02" db="EMBL/GenBank/DDBJ databases">
        <title>Neisseria leonii sp. nov.</title>
        <authorList>
            <person name="Boutroux M."/>
            <person name="Favre-Rochex S."/>
            <person name="Gorgette O."/>
            <person name="Touak G."/>
            <person name="Muhle E."/>
            <person name="Chesneau O."/>
            <person name="Clermont D."/>
            <person name="Rahi P."/>
        </authorList>
    </citation>
    <scope>NUCLEOTIDE SEQUENCE</scope>
    <source>
        <strain evidence="2">51.81</strain>
    </source>
</reference>
<gene>
    <name evidence="1" type="ORF">ORY91_001093</name>
    <name evidence="2" type="ORF">V9W64_09085</name>
</gene>
<dbReference type="Pfam" id="PF10948">
    <property type="entry name" value="DUF2635"/>
    <property type="match status" value="1"/>
</dbReference>
<dbReference type="Proteomes" id="UP001149607">
    <property type="component" value="Chromosome"/>
</dbReference>
<evidence type="ECO:0000313" key="2">
    <source>
        <dbReference type="EMBL" id="WWY02835.1"/>
    </source>
</evidence>
<accession>A0A9X4E8V6</accession>
<protein>
    <submittedName>
        <fullName evidence="1">DUF2635 domain-containing protein</fullName>
    </submittedName>
</protein>